<dbReference type="InterPro" id="IPR036047">
    <property type="entry name" value="F-box-like_dom_sf"/>
</dbReference>
<proteinExistence type="predicted"/>
<dbReference type="EMBL" id="ML120356">
    <property type="protein sequence ID" value="RPB04752.1"/>
    <property type="molecule type" value="Genomic_DNA"/>
</dbReference>
<accession>A0A3N4K693</accession>
<dbReference type="PROSITE" id="PS50181">
    <property type="entry name" value="FBOX"/>
    <property type="match status" value="1"/>
</dbReference>
<feature type="domain" description="F-box" evidence="1">
    <location>
        <begin position="15"/>
        <end position="60"/>
    </location>
</feature>
<gene>
    <name evidence="2" type="ORF">L873DRAFT_1840257</name>
</gene>
<dbReference type="CDD" id="cd09917">
    <property type="entry name" value="F-box_SF"/>
    <property type="match status" value="1"/>
</dbReference>
<sequence>MSDKRPPSTDSSPPTKRVHLLPPEILSLIIRHLSPQDILSFSRTNHYHYTFTSSEAWRIYLQTHLPTAHAQILQEHHRNHHHQHEPQYRGLSTNWVRWAEEATRVSRNFSRAGFIATALKPEIYMYVPRGPRRGPGGGQLNALPWEPGSRGVGGGRRQTVAYHPMIDAYGEFCGDRDVLAIGAGQDIMVSKGRGQRGTLWWGFENREERGGRDDVTGLHLLRPYEKVGNKDVEVALVGRANGRLEMLELDTRGRFGVTSKPKVVVRYHTDGRMVKGMDMIHKGNGGGVLIGAILNNSSLSIYNVRQPASVGESVRLVREASEVQFVDEQPWEVSFLDHTKVAVGKSSAKPIAIHTITPSGLTQEPIREFLAKDWGDMKSVSVYAIKPLPKSSTGASANGDVFLSGCWDGIARLHDLRTPEPAVAQFRDPIGSQTPIFSLLPLSSDTFMTGVNQYGLLKYFDIRSAFSPASPPKNWATYIQTRSESDRTSPVHSLALGGGGKTVYAGLQGRVWALDLWGKGVGRRDGVREGLSMYVLQEPMCFFTQGRSEESAMGVRARAPFREWDARWRFVESVREWW</sequence>
<dbReference type="AlphaFoldDB" id="A0A3N4K693"/>
<dbReference type="SUPFAM" id="SSF81383">
    <property type="entry name" value="F-box domain"/>
    <property type="match status" value="1"/>
</dbReference>
<dbReference type="OrthoDB" id="1259151at2759"/>
<organism evidence="2 3">
    <name type="scientific">Choiromyces venosus 120613-1</name>
    <dbReference type="NCBI Taxonomy" id="1336337"/>
    <lineage>
        <taxon>Eukaryota</taxon>
        <taxon>Fungi</taxon>
        <taxon>Dikarya</taxon>
        <taxon>Ascomycota</taxon>
        <taxon>Pezizomycotina</taxon>
        <taxon>Pezizomycetes</taxon>
        <taxon>Pezizales</taxon>
        <taxon>Tuberaceae</taxon>
        <taxon>Choiromyces</taxon>
    </lineage>
</organism>
<evidence type="ECO:0000313" key="3">
    <source>
        <dbReference type="Proteomes" id="UP000276215"/>
    </source>
</evidence>
<dbReference type="InterPro" id="IPR001810">
    <property type="entry name" value="F-box_dom"/>
</dbReference>
<name>A0A3N4K693_9PEZI</name>
<reference evidence="2 3" key="1">
    <citation type="journal article" date="2018" name="Nat. Ecol. Evol.">
        <title>Pezizomycetes genomes reveal the molecular basis of ectomycorrhizal truffle lifestyle.</title>
        <authorList>
            <person name="Murat C."/>
            <person name="Payen T."/>
            <person name="Noel B."/>
            <person name="Kuo A."/>
            <person name="Morin E."/>
            <person name="Chen J."/>
            <person name="Kohler A."/>
            <person name="Krizsan K."/>
            <person name="Balestrini R."/>
            <person name="Da Silva C."/>
            <person name="Montanini B."/>
            <person name="Hainaut M."/>
            <person name="Levati E."/>
            <person name="Barry K.W."/>
            <person name="Belfiori B."/>
            <person name="Cichocki N."/>
            <person name="Clum A."/>
            <person name="Dockter R.B."/>
            <person name="Fauchery L."/>
            <person name="Guy J."/>
            <person name="Iotti M."/>
            <person name="Le Tacon F."/>
            <person name="Lindquist E.A."/>
            <person name="Lipzen A."/>
            <person name="Malagnac F."/>
            <person name="Mello A."/>
            <person name="Molinier V."/>
            <person name="Miyauchi S."/>
            <person name="Poulain J."/>
            <person name="Riccioni C."/>
            <person name="Rubini A."/>
            <person name="Sitrit Y."/>
            <person name="Splivallo R."/>
            <person name="Traeger S."/>
            <person name="Wang M."/>
            <person name="Zifcakova L."/>
            <person name="Wipf D."/>
            <person name="Zambonelli A."/>
            <person name="Paolocci F."/>
            <person name="Nowrousian M."/>
            <person name="Ottonello S."/>
            <person name="Baldrian P."/>
            <person name="Spatafora J.W."/>
            <person name="Henrissat B."/>
            <person name="Nagy L.G."/>
            <person name="Aury J.M."/>
            <person name="Wincker P."/>
            <person name="Grigoriev I.V."/>
            <person name="Bonfante P."/>
            <person name="Martin F.M."/>
        </authorList>
    </citation>
    <scope>NUCLEOTIDE SEQUENCE [LARGE SCALE GENOMIC DNA]</scope>
    <source>
        <strain evidence="2 3">120613-1</strain>
    </source>
</reference>
<evidence type="ECO:0000259" key="1">
    <source>
        <dbReference type="PROSITE" id="PS50181"/>
    </source>
</evidence>
<dbReference type="Gene3D" id="2.130.10.10">
    <property type="entry name" value="YVTN repeat-like/Quinoprotein amine dehydrogenase"/>
    <property type="match status" value="1"/>
</dbReference>
<protein>
    <recommendedName>
        <fullName evidence="1">F-box domain-containing protein</fullName>
    </recommendedName>
</protein>
<dbReference type="InterPro" id="IPR015943">
    <property type="entry name" value="WD40/YVTN_repeat-like_dom_sf"/>
</dbReference>
<dbReference type="Pfam" id="PF12937">
    <property type="entry name" value="F-box-like"/>
    <property type="match status" value="1"/>
</dbReference>
<dbReference type="Proteomes" id="UP000276215">
    <property type="component" value="Unassembled WGS sequence"/>
</dbReference>
<keyword evidence="3" id="KW-1185">Reference proteome</keyword>
<evidence type="ECO:0000313" key="2">
    <source>
        <dbReference type="EMBL" id="RPB04752.1"/>
    </source>
</evidence>
<dbReference type="InterPro" id="IPR036322">
    <property type="entry name" value="WD40_repeat_dom_sf"/>
</dbReference>
<dbReference type="STRING" id="1336337.A0A3N4K693"/>
<dbReference type="SUPFAM" id="SSF50978">
    <property type="entry name" value="WD40 repeat-like"/>
    <property type="match status" value="1"/>
</dbReference>